<dbReference type="Pfam" id="PF00732">
    <property type="entry name" value="GMC_oxred_N"/>
    <property type="match status" value="1"/>
</dbReference>
<evidence type="ECO:0000256" key="5">
    <source>
        <dbReference type="ARBA" id="ARBA00023002"/>
    </source>
</evidence>
<dbReference type="InterPro" id="IPR012132">
    <property type="entry name" value="GMC_OxRdtase"/>
</dbReference>
<evidence type="ECO:0000259" key="8">
    <source>
        <dbReference type="PROSITE" id="PS00623"/>
    </source>
</evidence>
<proteinExistence type="inferred from homology"/>
<dbReference type="Gene3D" id="3.50.50.60">
    <property type="entry name" value="FAD/NAD(P)-binding domain"/>
    <property type="match status" value="1"/>
</dbReference>
<dbReference type="PANTHER" id="PTHR11552">
    <property type="entry name" value="GLUCOSE-METHANOL-CHOLINE GMC OXIDOREDUCTASE"/>
    <property type="match status" value="1"/>
</dbReference>
<feature type="domain" description="Glucose-methanol-choline oxidoreductase N-terminal" evidence="8">
    <location>
        <begin position="102"/>
        <end position="125"/>
    </location>
</feature>
<dbReference type="GO" id="GO:0050660">
    <property type="term" value="F:flavin adenine dinucleotide binding"/>
    <property type="evidence" value="ECO:0007669"/>
    <property type="project" value="InterPro"/>
</dbReference>
<evidence type="ECO:0000313" key="10">
    <source>
        <dbReference type="EMBL" id="KAG7284608.1"/>
    </source>
</evidence>
<gene>
    <name evidence="10" type="ORF">NEMBOFW57_009213</name>
</gene>
<dbReference type="AlphaFoldDB" id="A0AAD4ENP7"/>
<dbReference type="PROSITE" id="PS00624">
    <property type="entry name" value="GMC_OXRED_2"/>
    <property type="match status" value="1"/>
</dbReference>
<evidence type="ECO:0000256" key="1">
    <source>
        <dbReference type="ARBA" id="ARBA00001974"/>
    </source>
</evidence>
<evidence type="ECO:0000256" key="4">
    <source>
        <dbReference type="ARBA" id="ARBA00022827"/>
    </source>
</evidence>
<comment type="cofactor">
    <cofactor evidence="1">
        <name>FAD</name>
        <dbReference type="ChEBI" id="CHEBI:57692"/>
    </cofactor>
</comment>
<evidence type="ECO:0000313" key="11">
    <source>
        <dbReference type="Proteomes" id="UP001197093"/>
    </source>
</evidence>
<dbReference type="InterPro" id="IPR036188">
    <property type="entry name" value="FAD/NAD-bd_sf"/>
</dbReference>
<evidence type="ECO:0000256" key="3">
    <source>
        <dbReference type="ARBA" id="ARBA00022630"/>
    </source>
</evidence>
<dbReference type="Proteomes" id="UP001197093">
    <property type="component" value="Unassembled WGS sequence"/>
</dbReference>
<keyword evidence="7" id="KW-0732">Signal</keyword>
<evidence type="ECO:0000256" key="6">
    <source>
        <dbReference type="RuleBase" id="RU003968"/>
    </source>
</evidence>
<dbReference type="PANTHER" id="PTHR11552:SF201">
    <property type="entry name" value="GLUCOSE-METHANOL-CHOLINE OXIDOREDUCTASE N-TERMINAL DOMAIN-CONTAINING PROTEIN"/>
    <property type="match status" value="1"/>
</dbReference>
<feature type="chain" id="PRO_5042081685" description="Glucose-methanol-choline oxidoreductase N-terminal domain-containing protein" evidence="7">
    <location>
        <begin position="20"/>
        <end position="313"/>
    </location>
</feature>
<sequence length="313" mass="33523">MVYLAILQALAHTVGRSAAGAVDSFDYIIVGAGTSGLVVANRLSEDPSVTVAVIEPGTDQRDNINVTSTTAFGNSFGTAIDWAYSTTKQHEAGNKELPLHAGKAWGGTSTINGMTYIRGNVAEFDAWERLGNPGWNWAALLPYFKKSERYHIPTESQLAAGATFESRYHGFDGPLHVGYIPALENGSYAPLVIDTWEGLSVAHNPDLNSGSVRGFGMGPQTLDTGSNVRWDAARAYYHPVEQRSNLRILKGTVKRITWARQKGKKGTLVANGAEVLNEKGKSTILAAKKEVVVSAGALRTPLVLEASGIGNPR</sequence>
<dbReference type="Gene3D" id="3.30.560.10">
    <property type="entry name" value="Glucose Oxidase, domain 3"/>
    <property type="match status" value="1"/>
</dbReference>
<keyword evidence="11" id="KW-1185">Reference proteome</keyword>
<keyword evidence="5" id="KW-0560">Oxidoreductase</keyword>
<reference evidence="10" key="1">
    <citation type="submission" date="2023-02" db="EMBL/GenBank/DDBJ databases">
        <authorList>
            <person name="Palmer J.M."/>
        </authorList>
    </citation>
    <scope>NUCLEOTIDE SEQUENCE</scope>
    <source>
        <strain evidence="10">FW57</strain>
    </source>
</reference>
<evidence type="ECO:0000256" key="2">
    <source>
        <dbReference type="ARBA" id="ARBA00010790"/>
    </source>
</evidence>
<dbReference type="SUPFAM" id="SSF51905">
    <property type="entry name" value="FAD/NAD(P)-binding domain"/>
    <property type="match status" value="1"/>
</dbReference>
<keyword evidence="3 6" id="KW-0285">Flavoprotein</keyword>
<feature type="signal peptide" evidence="7">
    <location>
        <begin position="1"/>
        <end position="19"/>
    </location>
</feature>
<accession>A0AAD4ENP7</accession>
<dbReference type="EMBL" id="JAHCVI010000005">
    <property type="protein sequence ID" value="KAG7284608.1"/>
    <property type="molecule type" value="Genomic_DNA"/>
</dbReference>
<comment type="caution">
    <text evidence="10">The sequence shown here is derived from an EMBL/GenBank/DDBJ whole genome shotgun (WGS) entry which is preliminary data.</text>
</comment>
<feature type="domain" description="Glucose-methanol-choline oxidoreductase N-terminal" evidence="9">
    <location>
        <begin position="296"/>
        <end position="310"/>
    </location>
</feature>
<evidence type="ECO:0000259" key="9">
    <source>
        <dbReference type="PROSITE" id="PS00624"/>
    </source>
</evidence>
<name>A0AAD4ENP7_9PEZI</name>
<keyword evidence="4 6" id="KW-0274">FAD</keyword>
<dbReference type="GO" id="GO:0016614">
    <property type="term" value="F:oxidoreductase activity, acting on CH-OH group of donors"/>
    <property type="evidence" value="ECO:0007669"/>
    <property type="project" value="InterPro"/>
</dbReference>
<dbReference type="Gene3D" id="4.10.450.10">
    <property type="entry name" value="Glucose Oxidase, domain 2"/>
    <property type="match status" value="1"/>
</dbReference>
<protein>
    <recommendedName>
        <fullName evidence="8 9">Glucose-methanol-choline oxidoreductase N-terminal domain-containing protein</fullName>
    </recommendedName>
</protein>
<dbReference type="InterPro" id="IPR027424">
    <property type="entry name" value="Glucose_Oxidase_domain_2"/>
</dbReference>
<dbReference type="PROSITE" id="PS00623">
    <property type="entry name" value="GMC_OXRED_1"/>
    <property type="match status" value="1"/>
</dbReference>
<comment type="similarity">
    <text evidence="2 6">Belongs to the GMC oxidoreductase family.</text>
</comment>
<dbReference type="InterPro" id="IPR000172">
    <property type="entry name" value="GMC_OxRdtase_N"/>
</dbReference>
<evidence type="ECO:0000256" key="7">
    <source>
        <dbReference type="SAM" id="SignalP"/>
    </source>
</evidence>
<organism evidence="10 11">
    <name type="scientific">Staphylotrichum longicolle</name>
    <dbReference type="NCBI Taxonomy" id="669026"/>
    <lineage>
        <taxon>Eukaryota</taxon>
        <taxon>Fungi</taxon>
        <taxon>Dikarya</taxon>
        <taxon>Ascomycota</taxon>
        <taxon>Pezizomycotina</taxon>
        <taxon>Sordariomycetes</taxon>
        <taxon>Sordariomycetidae</taxon>
        <taxon>Sordariales</taxon>
        <taxon>Chaetomiaceae</taxon>
        <taxon>Staphylotrichum</taxon>
    </lineage>
</organism>